<reference evidence="1 2" key="1">
    <citation type="submission" date="2014-04" db="EMBL/GenBank/DDBJ databases">
        <authorList>
            <consortium name="DOE Joint Genome Institute"/>
            <person name="Kuo A."/>
            <person name="Tarkka M."/>
            <person name="Buscot F."/>
            <person name="Kohler A."/>
            <person name="Nagy L.G."/>
            <person name="Floudas D."/>
            <person name="Copeland A."/>
            <person name="Barry K.W."/>
            <person name="Cichocki N."/>
            <person name="Veneault-Fourrey C."/>
            <person name="LaButti K."/>
            <person name="Lindquist E.A."/>
            <person name="Lipzen A."/>
            <person name="Lundell T."/>
            <person name="Morin E."/>
            <person name="Murat C."/>
            <person name="Sun H."/>
            <person name="Tunlid A."/>
            <person name="Henrissat B."/>
            <person name="Grigoriev I.V."/>
            <person name="Hibbett D.S."/>
            <person name="Martin F."/>
            <person name="Nordberg H.P."/>
            <person name="Cantor M.N."/>
            <person name="Hua S.X."/>
        </authorList>
    </citation>
    <scope>NUCLEOTIDE SEQUENCE [LARGE SCALE GENOMIC DNA]</scope>
    <source>
        <strain evidence="1 2">F 1598</strain>
    </source>
</reference>
<dbReference type="EMBL" id="KN832988">
    <property type="protein sequence ID" value="KIM84168.1"/>
    <property type="molecule type" value="Genomic_DNA"/>
</dbReference>
<accession>A0A0C3BCX9</accession>
<dbReference type="InParanoid" id="A0A0C3BCX9"/>
<proteinExistence type="predicted"/>
<dbReference type="HOGENOM" id="CLU_1717635_0_0_1"/>
<evidence type="ECO:0000313" key="1">
    <source>
        <dbReference type="EMBL" id="KIM84168.1"/>
    </source>
</evidence>
<organism evidence="1 2">
    <name type="scientific">Piloderma croceum (strain F 1598)</name>
    <dbReference type="NCBI Taxonomy" id="765440"/>
    <lineage>
        <taxon>Eukaryota</taxon>
        <taxon>Fungi</taxon>
        <taxon>Dikarya</taxon>
        <taxon>Basidiomycota</taxon>
        <taxon>Agaricomycotina</taxon>
        <taxon>Agaricomycetes</taxon>
        <taxon>Agaricomycetidae</taxon>
        <taxon>Atheliales</taxon>
        <taxon>Atheliaceae</taxon>
        <taxon>Piloderma</taxon>
    </lineage>
</organism>
<name>A0A0C3BCX9_PILCF</name>
<feature type="non-terminal residue" evidence="1">
    <location>
        <position position="153"/>
    </location>
</feature>
<evidence type="ECO:0000313" key="2">
    <source>
        <dbReference type="Proteomes" id="UP000054166"/>
    </source>
</evidence>
<dbReference type="AlphaFoldDB" id="A0A0C3BCX9"/>
<protein>
    <submittedName>
        <fullName evidence="1">Uncharacterized protein</fullName>
    </submittedName>
</protein>
<reference evidence="2" key="2">
    <citation type="submission" date="2015-01" db="EMBL/GenBank/DDBJ databases">
        <title>Evolutionary Origins and Diversification of the Mycorrhizal Mutualists.</title>
        <authorList>
            <consortium name="DOE Joint Genome Institute"/>
            <consortium name="Mycorrhizal Genomics Consortium"/>
            <person name="Kohler A."/>
            <person name="Kuo A."/>
            <person name="Nagy L.G."/>
            <person name="Floudas D."/>
            <person name="Copeland A."/>
            <person name="Barry K.W."/>
            <person name="Cichocki N."/>
            <person name="Veneault-Fourrey C."/>
            <person name="LaButti K."/>
            <person name="Lindquist E.A."/>
            <person name="Lipzen A."/>
            <person name="Lundell T."/>
            <person name="Morin E."/>
            <person name="Murat C."/>
            <person name="Riley R."/>
            <person name="Ohm R."/>
            <person name="Sun H."/>
            <person name="Tunlid A."/>
            <person name="Henrissat B."/>
            <person name="Grigoriev I.V."/>
            <person name="Hibbett D.S."/>
            <person name="Martin F."/>
        </authorList>
    </citation>
    <scope>NUCLEOTIDE SEQUENCE [LARGE SCALE GENOMIC DNA]</scope>
    <source>
        <strain evidence="2">F 1598</strain>
    </source>
</reference>
<dbReference type="Proteomes" id="UP000054166">
    <property type="component" value="Unassembled WGS sequence"/>
</dbReference>
<gene>
    <name evidence="1" type="ORF">PILCRDRAFT_818493</name>
</gene>
<keyword evidence="2" id="KW-1185">Reference proteome</keyword>
<sequence length="153" mass="16905">MRQTVTPVSGQRLSGSDTYSKRPLTKQLICNLNIMLQQEHARLHSGLNSAVRTQIGRNCSFAELQNSREPPASRVGTNPLVGCIYDHLERPSCYALQPLPSHKQTSRLGRQEVTRLLVLPDLWLVQQDKWARAAAKIVDRAGSGSGSVSVFSV</sequence>